<evidence type="ECO:0000313" key="2">
    <source>
        <dbReference type="Proteomes" id="UP000053859"/>
    </source>
</evidence>
<protein>
    <submittedName>
        <fullName evidence="1">Uncharacterized protein</fullName>
    </submittedName>
</protein>
<accession>A0A0K8PGD0</accession>
<evidence type="ECO:0000313" key="1">
    <source>
        <dbReference type="EMBL" id="GAP46937.1"/>
    </source>
</evidence>
<dbReference type="Proteomes" id="UP000053859">
    <property type="component" value="Unassembled WGS sequence"/>
</dbReference>
<dbReference type="EMBL" id="DF968221">
    <property type="protein sequence ID" value="GAP46937.1"/>
    <property type="molecule type" value="Genomic_DNA"/>
</dbReference>
<dbReference type="RefSeq" id="WP_059416254.1">
    <property type="nucleotide sequence ID" value="NZ_DF968221.1"/>
</dbReference>
<organism evidence="1 2">
    <name type="scientific">Streptomyces azureus</name>
    <dbReference type="NCBI Taxonomy" id="146537"/>
    <lineage>
        <taxon>Bacteria</taxon>
        <taxon>Bacillati</taxon>
        <taxon>Actinomycetota</taxon>
        <taxon>Actinomycetes</taxon>
        <taxon>Kitasatosporales</taxon>
        <taxon>Streptomycetaceae</taxon>
        <taxon>Streptomyces</taxon>
    </lineage>
</organism>
<proteinExistence type="predicted"/>
<dbReference type="PATRIC" id="fig|146537.3.peg.1762"/>
<reference evidence="1" key="1">
    <citation type="journal article" date="2015" name="Genome Announc.">
        <title>Draft Genome Sequence of Thiostrepton-Producing Streptomyces azureus ATCC 14921.</title>
        <authorList>
            <person name="Sakihara K."/>
            <person name="Maeda J."/>
            <person name="Tashiro K."/>
            <person name="Fujino Y."/>
            <person name="Kuhara S."/>
            <person name="Ohshima T."/>
            <person name="Ogata S."/>
            <person name="Doi K."/>
        </authorList>
    </citation>
    <scope>NUCLEOTIDE SEQUENCE [LARGE SCALE GENOMIC DNA]</scope>
    <source>
        <strain evidence="1">ATCC14921</strain>
    </source>
</reference>
<gene>
    <name evidence="1" type="ORF">SAZU_1674</name>
</gene>
<dbReference type="AlphaFoldDB" id="A0A0K8PGD0"/>
<keyword evidence="2" id="KW-1185">Reference proteome</keyword>
<sequence>MTIARLNEPIDFQVGDTIIDSRCGTVTAGTVTQVRGNSVYYRDNCSACVRDGRHHRTQADFSTTSKGEAS</sequence>
<name>A0A0K8PGD0_STRAJ</name>